<reference evidence="2 3" key="1">
    <citation type="journal article" date="2015" name="Nature">
        <title>rRNA introns, odd ribosomes, and small enigmatic genomes across a large radiation of phyla.</title>
        <authorList>
            <person name="Brown C.T."/>
            <person name="Hug L.A."/>
            <person name="Thomas B.C."/>
            <person name="Sharon I."/>
            <person name="Castelle C.J."/>
            <person name="Singh A."/>
            <person name="Wilkins M.J."/>
            <person name="Williams K.H."/>
            <person name="Banfield J.F."/>
        </authorList>
    </citation>
    <scope>NUCLEOTIDE SEQUENCE [LARGE SCALE GENOMIC DNA]</scope>
</reference>
<dbReference type="AlphaFoldDB" id="A0A0G2ADM3"/>
<dbReference type="Proteomes" id="UP000034445">
    <property type="component" value="Unassembled WGS sequence"/>
</dbReference>
<evidence type="ECO:0000313" key="3">
    <source>
        <dbReference type="Proteomes" id="UP000034445"/>
    </source>
</evidence>
<feature type="region of interest" description="Disordered" evidence="1">
    <location>
        <begin position="150"/>
        <end position="196"/>
    </location>
</feature>
<feature type="compositionally biased region" description="Basic and acidic residues" evidence="1">
    <location>
        <begin position="64"/>
        <end position="83"/>
    </location>
</feature>
<gene>
    <name evidence="2" type="ORF">UY74_C0038G0001</name>
</gene>
<feature type="non-terminal residue" evidence="2">
    <location>
        <position position="1"/>
    </location>
</feature>
<feature type="region of interest" description="Disordered" evidence="1">
    <location>
        <begin position="14"/>
        <end position="137"/>
    </location>
</feature>
<feature type="compositionally biased region" description="Polar residues" evidence="1">
    <location>
        <begin position="96"/>
        <end position="124"/>
    </location>
</feature>
<feature type="compositionally biased region" description="Pro residues" evidence="1">
    <location>
        <begin position="53"/>
        <end position="63"/>
    </location>
</feature>
<sequence>NQCKQDANTYGCPCLDVTNGYPTPGTCITPETIGPNPHCKGSGKKAEGEGKPPQMPQLPQPPKSEPKPEQKPPEQQPEPKKPNDIPFDQYRPVDNLASTPGTENTSVEDQLRTLTENPSESGTLNAEDPFPGLNSGANSLALSELFAETSPLQSNTGSENGPVAQETNSEFSASGPQTGFLSDQNSELSSQPEPQNAFANAVNTATREIGTVVNDVVSAAGNWVSDALGLSSQQFSGPTYDERAGWEGEGAPDPYFLPQADLAAPLLEGVPIPGGSLAVHNDQGEVVGASEFQPEPRYPMQEFPFPPSEYNINNEFSAPIPSEYVPLPGTAWYVSPEGNLVQNTLSEPDFSREAGSISMSFSYSYEESTIDVPEPSFVDSFQSFVVDPVVNWISNGWTYLTSFF</sequence>
<proteinExistence type="predicted"/>
<dbReference type="EMBL" id="LCRF01000038">
    <property type="protein sequence ID" value="KKW30549.1"/>
    <property type="molecule type" value="Genomic_DNA"/>
</dbReference>
<protein>
    <submittedName>
        <fullName evidence="2">Uncharacterized protein</fullName>
    </submittedName>
</protein>
<comment type="caution">
    <text evidence="2">The sequence shown here is derived from an EMBL/GenBank/DDBJ whole genome shotgun (WGS) entry which is preliminary data.</text>
</comment>
<organism evidence="2 3">
    <name type="scientific">Candidatus Kaiserbacteria bacterium GW2011_GWC2_52_8b</name>
    <dbReference type="NCBI Taxonomy" id="1618676"/>
    <lineage>
        <taxon>Bacteria</taxon>
        <taxon>Candidatus Kaiseribacteriota</taxon>
    </lineage>
</organism>
<evidence type="ECO:0000313" key="2">
    <source>
        <dbReference type="EMBL" id="KKW30549.1"/>
    </source>
</evidence>
<name>A0A0G2ADM3_9BACT</name>
<evidence type="ECO:0000256" key="1">
    <source>
        <dbReference type="SAM" id="MobiDB-lite"/>
    </source>
</evidence>
<accession>A0A0G2ADM3</accession>